<sequence>MKLTLGGLPQHVQTHGSTDSPLLLILHGGPGFAGMPLFTTYNAELEQDFHVIHWDQRGAGRTYTPDTPPESMTMAQYIADTAELIDWLTSEYGQEKVHLLGHSWGGHLGARVAAQYGDRLHSYICVAPLVASRRNEQVSYDYVVRKATEAGDTGALRILREIEKMRTGEFRYLDLVVQRGLLAKYGGMTHKDLGSLIDGIPAELRTEYFGALLNTAQEFCWEHLLPDLRATDLTRTALSFDIPVHLLLGRHDQTTPSELAAEYFELLNAPHKELYWFEESGHLLPHEEPARFNELVRSIAR</sequence>
<evidence type="ECO:0000313" key="4">
    <source>
        <dbReference type="EMBL" id="MBB6564613.1"/>
    </source>
</evidence>
<dbReference type="InterPro" id="IPR000073">
    <property type="entry name" value="AB_hydrolase_1"/>
</dbReference>
<dbReference type="InterPro" id="IPR029058">
    <property type="entry name" value="AB_hydrolase_fold"/>
</dbReference>
<reference evidence="4 7" key="2">
    <citation type="submission" date="2020-08" db="EMBL/GenBank/DDBJ databases">
        <title>Sequencing the genomes of 1000 actinobacteria strains.</title>
        <authorList>
            <person name="Klenk H.-P."/>
        </authorList>
    </citation>
    <scope>NUCLEOTIDE SEQUENCE [LARGE SCALE GENOMIC DNA]</scope>
    <source>
        <strain evidence="4 7">DSM 15626</strain>
    </source>
</reference>
<dbReference type="RefSeq" id="WP_171674819.1">
    <property type="nucleotide sequence ID" value="NZ_BAAAGT010000006.1"/>
</dbReference>
<evidence type="ECO:0000313" key="5">
    <source>
        <dbReference type="EMBL" id="NOL42317.1"/>
    </source>
</evidence>
<evidence type="ECO:0000313" key="6">
    <source>
        <dbReference type="Proteomes" id="UP000534306"/>
    </source>
</evidence>
<evidence type="ECO:0000256" key="2">
    <source>
        <dbReference type="ARBA" id="ARBA00022801"/>
    </source>
</evidence>
<dbReference type="InterPro" id="IPR002410">
    <property type="entry name" value="Peptidase_S33"/>
</dbReference>
<dbReference type="GO" id="GO:0016020">
    <property type="term" value="C:membrane"/>
    <property type="evidence" value="ECO:0007669"/>
    <property type="project" value="TreeGrafter"/>
</dbReference>
<dbReference type="GO" id="GO:0004177">
    <property type="term" value="F:aminopeptidase activity"/>
    <property type="evidence" value="ECO:0007669"/>
    <property type="project" value="UniProtKB-EC"/>
</dbReference>
<dbReference type="Proteomes" id="UP000534306">
    <property type="component" value="Unassembled WGS sequence"/>
</dbReference>
<evidence type="ECO:0000259" key="3">
    <source>
        <dbReference type="Pfam" id="PF00561"/>
    </source>
</evidence>
<dbReference type="Pfam" id="PF00561">
    <property type="entry name" value="Abhydrolase_1"/>
    <property type="match status" value="1"/>
</dbReference>
<protein>
    <submittedName>
        <fullName evidence="5">Alpha/beta hydrolase</fullName>
    </submittedName>
    <submittedName>
        <fullName evidence="4">Pimeloyl-ACP methyl ester carboxylesterase</fullName>
    </submittedName>
</protein>
<dbReference type="EMBL" id="JACHKF010000001">
    <property type="protein sequence ID" value="MBB6564613.1"/>
    <property type="molecule type" value="Genomic_DNA"/>
</dbReference>
<keyword evidence="6" id="KW-1185">Reference proteome</keyword>
<dbReference type="PANTHER" id="PTHR43798:SF33">
    <property type="entry name" value="HYDROLASE, PUTATIVE (AFU_ORTHOLOGUE AFUA_2G14860)-RELATED"/>
    <property type="match status" value="1"/>
</dbReference>
<reference evidence="5 6" key="1">
    <citation type="submission" date="2020-05" db="EMBL/GenBank/DDBJ databases">
        <title>Genome sequence of Kribbella sandramycini ATCC 39419.</title>
        <authorList>
            <person name="Maclea K.S."/>
            <person name="Fair J.L."/>
        </authorList>
    </citation>
    <scope>NUCLEOTIDE SEQUENCE [LARGE SCALE GENOMIC DNA]</scope>
    <source>
        <strain evidence="5 6">ATCC 39419</strain>
    </source>
</reference>
<feature type="domain" description="AB hydrolase-1" evidence="3">
    <location>
        <begin position="21"/>
        <end position="289"/>
    </location>
</feature>
<proteinExistence type="inferred from homology"/>
<name>A0A7Y4NZQ0_9ACTN</name>
<evidence type="ECO:0000256" key="1">
    <source>
        <dbReference type="ARBA" id="ARBA00010088"/>
    </source>
</evidence>
<dbReference type="InterPro" id="IPR050266">
    <property type="entry name" value="AB_hydrolase_sf"/>
</dbReference>
<comment type="similarity">
    <text evidence="1">Belongs to the peptidase S33 family.</text>
</comment>
<dbReference type="AlphaFoldDB" id="A0A7Y4NZQ0"/>
<gene>
    <name evidence="4" type="ORF">HNR71_000250</name>
    <name evidence="5" type="ORF">HPO96_18885</name>
</gene>
<keyword evidence="2 5" id="KW-0378">Hydrolase</keyword>
<comment type="caution">
    <text evidence="5">The sequence shown here is derived from an EMBL/GenBank/DDBJ whole genome shotgun (WGS) entry which is preliminary data.</text>
</comment>
<dbReference type="Gene3D" id="3.40.50.1820">
    <property type="entry name" value="alpha/beta hydrolase"/>
    <property type="match status" value="1"/>
</dbReference>
<accession>A0A7Y4NZQ0</accession>
<dbReference type="PRINTS" id="PR00793">
    <property type="entry name" value="PROAMNOPTASE"/>
</dbReference>
<dbReference type="EMBL" id="JABJRC010000004">
    <property type="protein sequence ID" value="NOL42317.1"/>
    <property type="molecule type" value="Genomic_DNA"/>
</dbReference>
<organism evidence="5 6">
    <name type="scientific">Kribbella sandramycini</name>
    <dbReference type="NCBI Taxonomy" id="60450"/>
    <lineage>
        <taxon>Bacteria</taxon>
        <taxon>Bacillati</taxon>
        <taxon>Actinomycetota</taxon>
        <taxon>Actinomycetes</taxon>
        <taxon>Propionibacteriales</taxon>
        <taxon>Kribbellaceae</taxon>
        <taxon>Kribbella</taxon>
    </lineage>
</organism>
<dbReference type="Proteomes" id="UP000553957">
    <property type="component" value="Unassembled WGS sequence"/>
</dbReference>
<dbReference type="PANTHER" id="PTHR43798">
    <property type="entry name" value="MONOACYLGLYCEROL LIPASE"/>
    <property type="match status" value="1"/>
</dbReference>
<dbReference type="SUPFAM" id="SSF53474">
    <property type="entry name" value="alpha/beta-Hydrolases"/>
    <property type="match status" value="1"/>
</dbReference>
<evidence type="ECO:0000313" key="7">
    <source>
        <dbReference type="Proteomes" id="UP000553957"/>
    </source>
</evidence>
<dbReference type="GO" id="GO:0006508">
    <property type="term" value="P:proteolysis"/>
    <property type="evidence" value="ECO:0007669"/>
    <property type="project" value="InterPro"/>
</dbReference>